<evidence type="ECO:0000256" key="3">
    <source>
        <dbReference type="ARBA" id="ARBA00023082"/>
    </source>
</evidence>
<dbReference type="InterPro" id="IPR013325">
    <property type="entry name" value="RNA_pol_sigma_r2"/>
</dbReference>
<evidence type="ECO:0000256" key="1">
    <source>
        <dbReference type="ARBA" id="ARBA00010641"/>
    </source>
</evidence>
<dbReference type="SUPFAM" id="SSF88659">
    <property type="entry name" value="Sigma3 and sigma4 domains of RNA polymerase sigma factors"/>
    <property type="match status" value="1"/>
</dbReference>
<evidence type="ECO:0000256" key="4">
    <source>
        <dbReference type="ARBA" id="ARBA00023125"/>
    </source>
</evidence>
<protein>
    <submittedName>
        <fullName evidence="8">Sigma-70 family RNA polymerase sigma factor</fullName>
    </submittedName>
</protein>
<dbReference type="InterPro" id="IPR013249">
    <property type="entry name" value="RNA_pol_sigma70_r4_t2"/>
</dbReference>
<dbReference type="PANTHER" id="PTHR43133">
    <property type="entry name" value="RNA POLYMERASE ECF-TYPE SIGMA FACTO"/>
    <property type="match status" value="1"/>
</dbReference>
<gene>
    <name evidence="8" type="ORF">WJU22_05975</name>
</gene>
<feature type="domain" description="RNA polymerase sigma-70 region 2" evidence="6">
    <location>
        <begin position="37"/>
        <end position="103"/>
    </location>
</feature>
<dbReference type="InterPro" id="IPR007627">
    <property type="entry name" value="RNA_pol_sigma70_r2"/>
</dbReference>
<evidence type="ECO:0000259" key="6">
    <source>
        <dbReference type="Pfam" id="PF04542"/>
    </source>
</evidence>
<keyword evidence="9" id="KW-1185">Reference proteome</keyword>
<organism evidence="8 9">
    <name type="scientific">Chitinophaga caseinilytica</name>
    <dbReference type="NCBI Taxonomy" id="2267521"/>
    <lineage>
        <taxon>Bacteria</taxon>
        <taxon>Pseudomonadati</taxon>
        <taxon>Bacteroidota</taxon>
        <taxon>Chitinophagia</taxon>
        <taxon>Chitinophagales</taxon>
        <taxon>Chitinophagaceae</taxon>
        <taxon>Chitinophaga</taxon>
    </lineage>
</organism>
<accession>A0ABZ2Z656</accession>
<dbReference type="InterPro" id="IPR036388">
    <property type="entry name" value="WH-like_DNA-bd_sf"/>
</dbReference>
<dbReference type="Gene3D" id="1.10.1740.10">
    <property type="match status" value="1"/>
</dbReference>
<dbReference type="InterPro" id="IPR013324">
    <property type="entry name" value="RNA_pol_sigma_r3/r4-like"/>
</dbReference>
<dbReference type="SUPFAM" id="SSF88946">
    <property type="entry name" value="Sigma2 domain of RNA polymerase sigma factors"/>
    <property type="match status" value="1"/>
</dbReference>
<proteinExistence type="inferred from homology"/>
<dbReference type="NCBIfam" id="TIGR02937">
    <property type="entry name" value="sigma70-ECF"/>
    <property type="match status" value="1"/>
</dbReference>
<evidence type="ECO:0000256" key="2">
    <source>
        <dbReference type="ARBA" id="ARBA00023015"/>
    </source>
</evidence>
<sequence length="195" mass="22110">MGNHDAHIAGQAGPGPGELTAWLEGCRRQDRLCQERLYKHYYDRMMAVIKRTFPDPDAAVTILNNGFLRAFTRISQYSGTGSFEGWLRRIVHHAAADYYRANQLRLQSETALPPEVEVRDGSEPAAYRELLQLLHFLPPATRMAVNLFIIEGYSHKEIAAMLGISTGTSKWHVSEGKRLLKEFLNKRNAPPTARY</sequence>
<evidence type="ECO:0000313" key="8">
    <source>
        <dbReference type="EMBL" id="WZN47721.1"/>
    </source>
</evidence>
<dbReference type="InterPro" id="IPR039425">
    <property type="entry name" value="RNA_pol_sigma-70-like"/>
</dbReference>
<dbReference type="Pfam" id="PF04542">
    <property type="entry name" value="Sigma70_r2"/>
    <property type="match status" value="1"/>
</dbReference>
<keyword evidence="5" id="KW-0804">Transcription</keyword>
<dbReference type="Gene3D" id="1.10.10.10">
    <property type="entry name" value="Winged helix-like DNA-binding domain superfamily/Winged helix DNA-binding domain"/>
    <property type="match status" value="1"/>
</dbReference>
<comment type="similarity">
    <text evidence="1">Belongs to the sigma-70 factor family. ECF subfamily.</text>
</comment>
<evidence type="ECO:0000259" key="7">
    <source>
        <dbReference type="Pfam" id="PF08281"/>
    </source>
</evidence>
<dbReference type="Proteomes" id="UP001449657">
    <property type="component" value="Chromosome"/>
</dbReference>
<dbReference type="InterPro" id="IPR014284">
    <property type="entry name" value="RNA_pol_sigma-70_dom"/>
</dbReference>
<dbReference type="PANTHER" id="PTHR43133:SF8">
    <property type="entry name" value="RNA POLYMERASE SIGMA FACTOR HI_1459-RELATED"/>
    <property type="match status" value="1"/>
</dbReference>
<dbReference type="RefSeq" id="WP_341842346.1">
    <property type="nucleotide sequence ID" value="NZ_CP149792.1"/>
</dbReference>
<keyword evidence="4" id="KW-0238">DNA-binding</keyword>
<feature type="domain" description="RNA polymerase sigma factor 70 region 4 type 2" evidence="7">
    <location>
        <begin position="128"/>
        <end position="179"/>
    </location>
</feature>
<evidence type="ECO:0000256" key="5">
    <source>
        <dbReference type="ARBA" id="ARBA00023163"/>
    </source>
</evidence>
<reference evidence="8 9" key="1">
    <citation type="submission" date="2024-03" db="EMBL/GenBank/DDBJ databases">
        <title>Chitinophaga caseinilytica sp. nov., a casein hydrolysing bacterium isolated from forest soil.</title>
        <authorList>
            <person name="Lee D.S."/>
            <person name="Han D.M."/>
            <person name="Baek J.H."/>
            <person name="Choi D.G."/>
            <person name="Jeon J.H."/>
            <person name="Jeon C.O."/>
        </authorList>
    </citation>
    <scope>NUCLEOTIDE SEQUENCE [LARGE SCALE GENOMIC DNA]</scope>
    <source>
        <strain evidence="8 9">KACC 19118</strain>
    </source>
</reference>
<name>A0ABZ2Z656_9BACT</name>
<dbReference type="Pfam" id="PF08281">
    <property type="entry name" value="Sigma70_r4_2"/>
    <property type="match status" value="1"/>
</dbReference>
<keyword evidence="2" id="KW-0805">Transcription regulation</keyword>
<dbReference type="EMBL" id="CP150096">
    <property type="protein sequence ID" value="WZN47721.1"/>
    <property type="molecule type" value="Genomic_DNA"/>
</dbReference>
<evidence type="ECO:0000313" key="9">
    <source>
        <dbReference type="Proteomes" id="UP001449657"/>
    </source>
</evidence>
<keyword evidence="3" id="KW-0731">Sigma factor</keyword>